<keyword evidence="1 3" id="KW-0807">Transducer</keyword>
<evidence type="ECO:0000313" key="5">
    <source>
        <dbReference type="EMBL" id="SEP00129.1"/>
    </source>
</evidence>
<feature type="domain" description="Methyl-accepting transducer" evidence="4">
    <location>
        <begin position="1"/>
        <end position="187"/>
    </location>
</feature>
<keyword evidence="6" id="KW-1185">Reference proteome</keyword>
<dbReference type="Pfam" id="PF00015">
    <property type="entry name" value="MCPsignal"/>
    <property type="match status" value="1"/>
</dbReference>
<dbReference type="InterPro" id="IPR004090">
    <property type="entry name" value="Chemotax_Me-accpt_rcpt"/>
</dbReference>
<dbReference type="GO" id="GO:0016020">
    <property type="term" value="C:membrane"/>
    <property type="evidence" value="ECO:0007669"/>
    <property type="project" value="InterPro"/>
</dbReference>
<dbReference type="InterPro" id="IPR004089">
    <property type="entry name" value="MCPsignal_dom"/>
</dbReference>
<dbReference type="PANTHER" id="PTHR32089">
    <property type="entry name" value="METHYL-ACCEPTING CHEMOTAXIS PROTEIN MCPB"/>
    <property type="match status" value="1"/>
</dbReference>
<dbReference type="STRING" id="112903.SAMN04490178_108104"/>
<dbReference type="PANTHER" id="PTHR32089:SF112">
    <property type="entry name" value="LYSOZYME-LIKE PROTEIN-RELATED"/>
    <property type="match status" value="1"/>
</dbReference>
<dbReference type="Gene3D" id="1.10.287.950">
    <property type="entry name" value="Methyl-accepting chemotaxis protein"/>
    <property type="match status" value="1"/>
</dbReference>
<dbReference type="GO" id="GO:0006935">
    <property type="term" value="P:chemotaxis"/>
    <property type="evidence" value="ECO:0007669"/>
    <property type="project" value="InterPro"/>
</dbReference>
<reference evidence="5 6" key="1">
    <citation type="submission" date="2016-10" db="EMBL/GenBank/DDBJ databases">
        <authorList>
            <person name="de Groot N.N."/>
        </authorList>
    </citation>
    <scope>NUCLEOTIDE SEQUENCE [LARGE SCALE GENOMIC DNA]</scope>
    <source>
        <strain evidence="5 6">DSM 13305</strain>
    </source>
</reference>
<evidence type="ECO:0000313" key="6">
    <source>
        <dbReference type="Proteomes" id="UP000198847"/>
    </source>
</evidence>
<dbReference type="PRINTS" id="PR00260">
    <property type="entry name" value="CHEMTRNSDUCR"/>
</dbReference>
<proteinExistence type="inferred from homology"/>
<dbReference type="Proteomes" id="UP000198847">
    <property type="component" value="Unassembled WGS sequence"/>
</dbReference>
<dbReference type="SMART" id="SM00283">
    <property type="entry name" value="MA"/>
    <property type="match status" value="1"/>
</dbReference>
<evidence type="ECO:0000256" key="3">
    <source>
        <dbReference type="PROSITE-ProRule" id="PRU00284"/>
    </source>
</evidence>
<accession>A0A1H8UA72</accession>
<comment type="similarity">
    <text evidence="2">Belongs to the methyl-accepting chemotaxis (MCP) protein family.</text>
</comment>
<protein>
    <submittedName>
        <fullName evidence="5">Methyl-accepting chemotaxis protein (MCP) signalling domain-containing protein</fullName>
    </submittedName>
</protein>
<dbReference type="GO" id="GO:0007165">
    <property type="term" value="P:signal transduction"/>
    <property type="evidence" value="ECO:0007669"/>
    <property type="project" value="UniProtKB-KW"/>
</dbReference>
<sequence length="209" mass="22116">MKNIESSMADSASVIVRLGERSKEISDITNSIAAIAAQTNLLALNAAIEAARAGEAGRGFAVVAEEVRKLAENSQQASQQIVELAEAIQSDSQQAVKTIRRGTDEVELGTEVVTDSGQSFKGIEKLVEEVSAKLAGIAAAVPAMTREAESVFDLVNQLEEANKDIATQTQTMSATTEEQSAAMQEVAGFSENLAKMAQELQAIVNKFKG</sequence>
<dbReference type="AlphaFoldDB" id="A0A1H8UA72"/>
<evidence type="ECO:0000256" key="1">
    <source>
        <dbReference type="ARBA" id="ARBA00023224"/>
    </source>
</evidence>
<organism evidence="5 6">
    <name type="scientific">Propionispora vibrioides</name>
    <dbReference type="NCBI Taxonomy" id="112903"/>
    <lineage>
        <taxon>Bacteria</taxon>
        <taxon>Bacillati</taxon>
        <taxon>Bacillota</taxon>
        <taxon>Negativicutes</taxon>
        <taxon>Selenomonadales</taxon>
        <taxon>Sporomusaceae</taxon>
        <taxon>Propionispora</taxon>
    </lineage>
</organism>
<name>A0A1H8UA72_9FIRM</name>
<dbReference type="GO" id="GO:0004888">
    <property type="term" value="F:transmembrane signaling receptor activity"/>
    <property type="evidence" value="ECO:0007669"/>
    <property type="project" value="InterPro"/>
</dbReference>
<dbReference type="SUPFAM" id="SSF58104">
    <property type="entry name" value="Methyl-accepting chemotaxis protein (MCP) signaling domain"/>
    <property type="match status" value="1"/>
</dbReference>
<gene>
    <name evidence="5" type="ORF">SAMN04490178_108104</name>
</gene>
<dbReference type="EMBL" id="FODY01000008">
    <property type="protein sequence ID" value="SEP00129.1"/>
    <property type="molecule type" value="Genomic_DNA"/>
</dbReference>
<evidence type="ECO:0000256" key="2">
    <source>
        <dbReference type="ARBA" id="ARBA00029447"/>
    </source>
</evidence>
<dbReference type="PROSITE" id="PS50111">
    <property type="entry name" value="CHEMOTAXIS_TRANSDUC_2"/>
    <property type="match status" value="1"/>
</dbReference>
<evidence type="ECO:0000259" key="4">
    <source>
        <dbReference type="PROSITE" id="PS50111"/>
    </source>
</evidence>
<dbReference type="OrthoDB" id="1672921at2"/>